<keyword evidence="1" id="KW-1133">Transmembrane helix</keyword>
<organism evidence="3 4">
    <name type="scientific">Schleiferilactobacillus harbinensis</name>
    <dbReference type="NCBI Taxonomy" id="304207"/>
    <lineage>
        <taxon>Bacteria</taxon>
        <taxon>Bacillati</taxon>
        <taxon>Bacillota</taxon>
        <taxon>Bacilli</taxon>
        <taxon>Lactobacillales</taxon>
        <taxon>Lactobacillaceae</taxon>
        <taxon>Schleiferilactobacillus</taxon>
    </lineage>
</organism>
<evidence type="ECO:0000313" key="5">
    <source>
        <dbReference type="Proteomes" id="UP001330016"/>
    </source>
</evidence>
<accession>A0A5P8Q3H3</accession>
<evidence type="ECO:0000313" key="2">
    <source>
        <dbReference type="EMBL" id="MEE6715964.1"/>
    </source>
</evidence>
<dbReference type="Proteomes" id="UP000326779">
    <property type="component" value="Chromosome"/>
</dbReference>
<sequence>MDHLVLLWLLGYAAVVAAVAFGRAFLGRGGRRFQTHWENFLGSFLRGVFLLVALAIIMFGSL</sequence>
<keyword evidence="1" id="KW-0812">Transmembrane</keyword>
<reference evidence="2 5" key="2">
    <citation type="submission" date="2023-02" db="EMBL/GenBank/DDBJ databases">
        <title>The predominant lactic acid bacteria and yeasts involved in the spontaneous fermentation of millet during the production of the traditional porridge Hausa koko in Ghana.</title>
        <authorList>
            <person name="Atter A."/>
            <person name="Diaz M."/>
        </authorList>
    </citation>
    <scope>NUCLEOTIDE SEQUENCE [LARGE SCALE GENOMIC DNA]</scope>
    <source>
        <strain evidence="2 5">FI11640</strain>
    </source>
</reference>
<feature type="transmembrane region" description="Helical" evidence="1">
    <location>
        <begin position="6"/>
        <end position="26"/>
    </location>
</feature>
<gene>
    <name evidence="3" type="ORF">D1010_03020</name>
    <name evidence="2" type="ORF">PS435_08835</name>
</gene>
<name>A0A5P8Q3H3_9LACO</name>
<keyword evidence="5" id="KW-1185">Reference proteome</keyword>
<keyword evidence="1" id="KW-0472">Membrane</keyword>
<dbReference type="EMBL" id="JAQSGK010000023">
    <property type="protein sequence ID" value="MEE6715964.1"/>
    <property type="molecule type" value="Genomic_DNA"/>
</dbReference>
<protein>
    <submittedName>
        <fullName evidence="3">Uncharacterized protein</fullName>
    </submittedName>
</protein>
<dbReference type="EMBL" id="CP045143">
    <property type="protein sequence ID" value="QFR22495.1"/>
    <property type="molecule type" value="Genomic_DNA"/>
</dbReference>
<feature type="transmembrane region" description="Helical" evidence="1">
    <location>
        <begin position="38"/>
        <end position="59"/>
    </location>
</feature>
<evidence type="ECO:0000313" key="4">
    <source>
        <dbReference type="Proteomes" id="UP000326779"/>
    </source>
</evidence>
<reference evidence="3 4" key="1">
    <citation type="submission" date="2019-10" db="EMBL/GenBank/DDBJ databases">
        <title>The completed genome of Lactobacillus harbinensis M1.</title>
        <authorList>
            <person name="Zheng Y."/>
        </authorList>
    </citation>
    <scope>NUCLEOTIDE SEQUENCE [LARGE SCALE GENOMIC DNA]</scope>
    <source>
        <strain evidence="3 4">M1</strain>
    </source>
</reference>
<evidence type="ECO:0000313" key="3">
    <source>
        <dbReference type="EMBL" id="QFR22495.1"/>
    </source>
</evidence>
<dbReference type="RefSeq" id="WP_146995098.1">
    <property type="nucleotide sequence ID" value="NZ_BJTX01000057.1"/>
</dbReference>
<proteinExistence type="predicted"/>
<dbReference type="Proteomes" id="UP001330016">
    <property type="component" value="Unassembled WGS sequence"/>
</dbReference>
<dbReference type="KEGG" id="lhb:D1010_03020"/>
<dbReference type="AlphaFoldDB" id="A0A5P8Q3H3"/>
<evidence type="ECO:0000256" key="1">
    <source>
        <dbReference type="SAM" id="Phobius"/>
    </source>
</evidence>